<proteinExistence type="predicted"/>
<dbReference type="EMBL" id="PDUG01000004">
    <property type="protein sequence ID" value="PIC36487.1"/>
    <property type="molecule type" value="Genomic_DNA"/>
</dbReference>
<dbReference type="GO" id="GO:0003677">
    <property type="term" value="F:DNA binding"/>
    <property type="evidence" value="ECO:0007669"/>
    <property type="project" value="InterPro"/>
</dbReference>
<name>A0A2G5UAE9_9PELO</name>
<dbReference type="AlphaFoldDB" id="A0A2G5UAE9"/>
<feature type="compositionally biased region" description="Polar residues" evidence="2">
    <location>
        <begin position="104"/>
        <end position="118"/>
    </location>
</feature>
<dbReference type="InterPro" id="IPR009057">
    <property type="entry name" value="Homeodomain-like_sf"/>
</dbReference>
<evidence type="ECO:0000256" key="1">
    <source>
        <dbReference type="ARBA" id="ARBA00004123"/>
    </source>
</evidence>
<keyword evidence="5" id="KW-1185">Reference proteome</keyword>
<protein>
    <recommendedName>
        <fullName evidence="3">Homeobox domain-containing protein</fullName>
    </recommendedName>
</protein>
<evidence type="ECO:0000256" key="2">
    <source>
        <dbReference type="SAM" id="MobiDB-lite"/>
    </source>
</evidence>
<feature type="compositionally biased region" description="Polar residues" evidence="2">
    <location>
        <begin position="219"/>
        <end position="244"/>
    </location>
</feature>
<dbReference type="GO" id="GO:0005634">
    <property type="term" value="C:nucleus"/>
    <property type="evidence" value="ECO:0007669"/>
    <property type="project" value="UniProtKB-SubCell"/>
</dbReference>
<dbReference type="InterPro" id="IPR001356">
    <property type="entry name" value="HD"/>
</dbReference>
<dbReference type="Proteomes" id="UP000230233">
    <property type="component" value="Chromosome IV"/>
</dbReference>
<organism evidence="4 5">
    <name type="scientific">Caenorhabditis nigoni</name>
    <dbReference type="NCBI Taxonomy" id="1611254"/>
    <lineage>
        <taxon>Eukaryota</taxon>
        <taxon>Metazoa</taxon>
        <taxon>Ecdysozoa</taxon>
        <taxon>Nematoda</taxon>
        <taxon>Chromadorea</taxon>
        <taxon>Rhabditida</taxon>
        <taxon>Rhabditina</taxon>
        <taxon>Rhabditomorpha</taxon>
        <taxon>Rhabditoidea</taxon>
        <taxon>Rhabditidae</taxon>
        <taxon>Peloderinae</taxon>
        <taxon>Caenorhabditis</taxon>
    </lineage>
</organism>
<dbReference type="SUPFAM" id="SSF46689">
    <property type="entry name" value="Homeodomain-like"/>
    <property type="match status" value="1"/>
</dbReference>
<gene>
    <name evidence="4" type="primary">Cnig_chr_IV.g15459</name>
    <name evidence="4" type="ORF">B9Z55_015459</name>
</gene>
<evidence type="ECO:0000313" key="4">
    <source>
        <dbReference type="EMBL" id="PIC36487.1"/>
    </source>
</evidence>
<feature type="domain" description="Homeobox" evidence="3">
    <location>
        <begin position="27"/>
        <end position="93"/>
    </location>
</feature>
<comment type="caution">
    <text evidence="4">The sequence shown here is derived from an EMBL/GenBank/DDBJ whole genome shotgun (WGS) entry which is preliminary data.</text>
</comment>
<dbReference type="SMART" id="SM00389">
    <property type="entry name" value="HOX"/>
    <property type="match status" value="1"/>
</dbReference>
<reference evidence="5" key="1">
    <citation type="submission" date="2017-10" db="EMBL/GenBank/DDBJ databases">
        <title>Rapid genome shrinkage in a self-fertile nematode reveals novel sperm competition proteins.</title>
        <authorList>
            <person name="Yin D."/>
            <person name="Schwarz E.M."/>
            <person name="Thomas C.G."/>
            <person name="Felde R.L."/>
            <person name="Korf I.F."/>
            <person name="Cutter A.D."/>
            <person name="Schartner C.M."/>
            <person name="Ralston E.J."/>
            <person name="Meyer B.J."/>
            <person name="Haag E.S."/>
        </authorList>
    </citation>
    <scope>NUCLEOTIDE SEQUENCE [LARGE SCALE GENOMIC DNA]</scope>
    <source>
        <strain evidence="5">JU1422</strain>
    </source>
</reference>
<comment type="subcellular location">
    <subcellularLocation>
        <location evidence="1">Nucleus</location>
    </subcellularLocation>
</comment>
<accession>A0A2G5UAE9</accession>
<feature type="region of interest" description="Disordered" evidence="2">
    <location>
        <begin position="219"/>
        <end position="252"/>
    </location>
</feature>
<feature type="region of interest" description="Disordered" evidence="2">
    <location>
        <begin position="104"/>
        <end position="126"/>
    </location>
</feature>
<evidence type="ECO:0000313" key="5">
    <source>
        <dbReference type="Proteomes" id="UP000230233"/>
    </source>
</evidence>
<evidence type="ECO:0000259" key="3">
    <source>
        <dbReference type="SMART" id="SM00389"/>
    </source>
</evidence>
<sequence>MENLSTRQIIIKTLDHFPSGYFGNVQNQTPRITNETEKFLSLLYKSLLESQKGPYVNGADLSFLAEKLMERKENITSWFSQRRNKDRENVNSDVIFSKNRNFQKRLSGSSGQSETPESPNDVINVPDNQNMESIVNSILASSATEMDTFQIVQKTLEYFGPDYFGNEPNISTKVSHRKKFVLRILYNSLLRIPAGPFVNGFNLSYLAEKMMERRDNKFTSRTSSFGTPESSIHVTDLPRSTSFSGEDFSDELEESRCQKTREILENSETTPPCYINGNVKTSCDECFKKSKLYKLLEDSEDVF</sequence>